<dbReference type="GO" id="GO:0004888">
    <property type="term" value="F:transmembrane signaling receptor activity"/>
    <property type="evidence" value="ECO:0007669"/>
    <property type="project" value="InterPro"/>
</dbReference>
<dbReference type="InterPro" id="IPR004089">
    <property type="entry name" value="MCPsignal_dom"/>
</dbReference>
<reference evidence="8" key="2">
    <citation type="journal article" date="2017" name="Plant Physiol. Biochem.">
        <title>Differential oxidative and antioxidative response of duckweed Lemna minor toward plant growth promoting/inhibiting bacteria.</title>
        <authorList>
            <person name="Ishizawa H."/>
            <person name="Kuroda M."/>
            <person name="Morikawa M."/>
            <person name="Ike M."/>
        </authorList>
    </citation>
    <scope>NUCLEOTIDE SEQUENCE [LARGE SCALE GENOMIC DNA]</scope>
    <source>
        <strain evidence="8">M6</strain>
    </source>
</reference>
<name>A0A3G9G1X0_9CAUL</name>
<keyword evidence="4" id="KW-0175">Coiled coil</keyword>
<evidence type="ECO:0000259" key="5">
    <source>
        <dbReference type="PROSITE" id="PS50111"/>
    </source>
</evidence>
<evidence type="ECO:0000313" key="7">
    <source>
        <dbReference type="EMBL" id="BBF79761.1"/>
    </source>
</evidence>
<dbReference type="InterPro" id="IPR004090">
    <property type="entry name" value="Chemotax_Me-accpt_rcpt"/>
</dbReference>
<dbReference type="GO" id="GO:0006935">
    <property type="term" value="P:chemotaxis"/>
    <property type="evidence" value="ECO:0007669"/>
    <property type="project" value="InterPro"/>
</dbReference>
<dbReference type="PROSITE" id="PS50111">
    <property type="entry name" value="CHEMOTAXIS_TRANSDUC_2"/>
    <property type="match status" value="1"/>
</dbReference>
<dbReference type="SMART" id="SM00283">
    <property type="entry name" value="MA"/>
    <property type="match status" value="1"/>
</dbReference>
<dbReference type="GO" id="GO:0007165">
    <property type="term" value="P:signal transduction"/>
    <property type="evidence" value="ECO:0007669"/>
    <property type="project" value="UniProtKB-KW"/>
</dbReference>
<gene>
    <name evidence="7" type="ORF">EM6_0332</name>
</gene>
<feature type="coiled-coil region" evidence="4">
    <location>
        <begin position="259"/>
        <end position="326"/>
    </location>
</feature>
<dbReference type="Pfam" id="PF00015">
    <property type="entry name" value="MCPsignal"/>
    <property type="match status" value="1"/>
</dbReference>
<dbReference type="RefSeq" id="WP_126419790.1">
    <property type="nucleotide sequence ID" value="NZ_AP018827.1"/>
</dbReference>
<evidence type="ECO:0000259" key="6">
    <source>
        <dbReference type="PROSITE" id="PS50885"/>
    </source>
</evidence>
<keyword evidence="1 3" id="KW-0807">Transducer</keyword>
<evidence type="ECO:0000256" key="2">
    <source>
        <dbReference type="ARBA" id="ARBA00029447"/>
    </source>
</evidence>
<protein>
    <submittedName>
        <fullName evidence="7">Methyl-accepting chemotaxis protein</fullName>
    </submittedName>
</protein>
<dbReference type="PANTHER" id="PTHR32089:SF112">
    <property type="entry name" value="LYSOZYME-LIKE PROTEIN-RELATED"/>
    <property type="match status" value="1"/>
</dbReference>
<dbReference type="PRINTS" id="PR00260">
    <property type="entry name" value="CHEMTRNSDUCR"/>
</dbReference>
<feature type="domain" description="Methyl-accepting transducer" evidence="5">
    <location>
        <begin position="305"/>
        <end position="541"/>
    </location>
</feature>
<evidence type="ECO:0000256" key="4">
    <source>
        <dbReference type="SAM" id="Coils"/>
    </source>
</evidence>
<proteinExistence type="inferred from homology"/>
<dbReference type="InterPro" id="IPR003660">
    <property type="entry name" value="HAMP_dom"/>
</dbReference>
<dbReference type="OrthoDB" id="7172125at2"/>
<organism evidence="7 8">
    <name type="scientific">Asticcacaulis excentricus</name>
    <dbReference type="NCBI Taxonomy" id="78587"/>
    <lineage>
        <taxon>Bacteria</taxon>
        <taxon>Pseudomonadati</taxon>
        <taxon>Pseudomonadota</taxon>
        <taxon>Alphaproteobacteria</taxon>
        <taxon>Caulobacterales</taxon>
        <taxon>Caulobacteraceae</taxon>
        <taxon>Asticcacaulis</taxon>
    </lineage>
</organism>
<dbReference type="PANTHER" id="PTHR32089">
    <property type="entry name" value="METHYL-ACCEPTING CHEMOTAXIS PROTEIN MCPB"/>
    <property type="match status" value="1"/>
</dbReference>
<feature type="domain" description="HAMP" evidence="6">
    <location>
        <begin position="211"/>
        <end position="264"/>
    </location>
</feature>
<dbReference type="Proteomes" id="UP000278756">
    <property type="component" value="Chromosome 1"/>
</dbReference>
<dbReference type="EMBL" id="AP018827">
    <property type="protein sequence ID" value="BBF79761.1"/>
    <property type="molecule type" value="Genomic_DNA"/>
</dbReference>
<dbReference type="SUPFAM" id="SSF58104">
    <property type="entry name" value="Methyl-accepting chemotaxis protein (MCP) signaling domain"/>
    <property type="match status" value="1"/>
</dbReference>
<evidence type="ECO:0000256" key="3">
    <source>
        <dbReference type="PROSITE-ProRule" id="PRU00284"/>
    </source>
</evidence>
<comment type="similarity">
    <text evidence="2">Belongs to the methyl-accepting chemotaxis (MCP) protein family.</text>
</comment>
<dbReference type="Gene3D" id="1.10.287.950">
    <property type="entry name" value="Methyl-accepting chemotaxis protein"/>
    <property type="match status" value="1"/>
</dbReference>
<dbReference type="Gene3D" id="1.10.8.500">
    <property type="entry name" value="HAMP domain in histidine kinase"/>
    <property type="match status" value="1"/>
</dbReference>
<reference evidence="8" key="1">
    <citation type="journal article" date="2017" name="Biotechnol. Biofuels">
        <title>Evaluation of environmental bacterial communities as a factor affecting the growth of duckweed Lemna minor.</title>
        <authorList>
            <person name="Ishizawa H."/>
            <person name="Kuroda M."/>
            <person name="Morikawa M."/>
            <person name="Ike M."/>
        </authorList>
    </citation>
    <scope>NUCLEOTIDE SEQUENCE [LARGE SCALE GENOMIC DNA]</scope>
    <source>
        <strain evidence="8">M6</strain>
    </source>
</reference>
<accession>A0A3G9G1X0</accession>
<sequence>MLNNLSMQIKVIVLLALIAIVGVGAVLYTDASLGGNIDKYDEALTGPAPGTVALARSGRHAAWTSRSILKAVIASDADKLEKAQHDIEDGKTKFNAEMDKAEKFLPSKVSEFKPLREKYNTVMSTACAEVVSLAQAGQKDAAIASMDNGCGPELLEVMTGVAGIVDRTIEENNALAASLQKSADDAVRNANIIGLIGLLVAGSFAVWLTRSGISAPVVRLDGLMGQMAKGKLDVVIPGQERRDEIGSMSRTAEAFRQGLMEAETLRASAEQQKAIAEAERRTAMLKLADDFEKSVGGIVSLVSSAATEMQAAAAQLSATAQEASAQSVAVSAAAEEAGANVTSVAASTEELGASVGEIGRQVETSSSVAANAVREAEEAQIVVSELNETAASIGGVVDLIAGLANQTNLLALNATIESARAGEAGKGFAVVAAEVKALASQTAKATTDISEKIAKIQDATNRAATTMRNIAGTIQSLNHSSTAIASAVEQQSAATQEIIQAVNQASVGTQEVTSNMSGVAQAAEQTGEAAVQVQSSSAELATQAERLHHEMDKFLQTVRAA</sequence>
<dbReference type="PROSITE" id="PS50885">
    <property type="entry name" value="HAMP"/>
    <property type="match status" value="1"/>
</dbReference>
<dbReference type="SMART" id="SM00304">
    <property type="entry name" value="HAMP"/>
    <property type="match status" value="1"/>
</dbReference>
<evidence type="ECO:0000256" key="1">
    <source>
        <dbReference type="ARBA" id="ARBA00023224"/>
    </source>
</evidence>
<evidence type="ECO:0000313" key="8">
    <source>
        <dbReference type="Proteomes" id="UP000278756"/>
    </source>
</evidence>
<dbReference type="AlphaFoldDB" id="A0A3G9G1X0"/>
<dbReference type="GO" id="GO:0016020">
    <property type="term" value="C:membrane"/>
    <property type="evidence" value="ECO:0007669"/>
    <property type="project" value="InterPro"/>
</dbReference>